<evidence type="ECO:0000313" key="4">
    <source>
        <dbReference type="EMBL" id="GAT51963.1"/>
    </source>
</evidence>
<keyword evidence="5" id="KW-1185">Reference proteome</keyword>
<evidence type="ECO:0000256" key="2">
    <source>
        <dbReference type="SAM" id="Phobius"/>
    </source>
</evidence>
<feature type="domain" description="DUF6533" evidence="3">
    <location>
        <begin position="23"/>
        <end position="73"/>
    </location>
</feature>
<dbReference type="Proteomes" id="UP000815677">
    <property type="component" value="Unassembled WGS sequence"/>
</dbReference>
<evidence type="ECO:0000259" key="3">
    <source>
        <dbReference type="Pfam" id="PF20151"/>
    </source>
</evidence>
<keyword evidence="2" id="KW-0472">Membrane</keyword>
<feature type="transmembrane region" description="Helical" evidence="2">
    <location>
        <begin position="105"/>
        <end position="126"/>
    </location>
</feature>
<dbReference type="InterPro" id="IPR045340">
    <property type="entry name" value="DUF6533"/>
</dbReference>
<feature type="region of interest" description="Disordered" evidence="1">
    <location>
        <begin position="357"/>
        <end position="402"/>
    </location>
</feature>
<evidence type="ECO:0000256" key="1">
    <source>
        <dbReference type="SAM" id="MobiDB-lite"/>
    </source>
</evidence>
<feature type="transmembrane region" description="Helical" evidence="2">
    <location>
        <begin position="186"/>
        <end position="208"/>
    </location>
</feature>
<reference evidence="4" key="1">
    <citation type="submission" date="2014-09" db="EMBL/GenBank/DDBJ databases">
        <title>Genome sequence of the luminous mushroom Mycena chlorophos for searching fungal bioluminescence genes.</title>
        <authorList>
            <person name="Tanaka Y."/>
            <person name="Kasuga D."/>
            <person name="Oba Y."/>
            <person name="Hase S."/>
            <person name="Sato K."/>
            <person name="Oba Y."/>
            <person name="Sakakibara Y."/>
        </authorList>
    </citation>
    <scope>NUCLEOTIDE SEQUENCE</scope>
</reference>
<dbReference type="Pfam" id="PF20151">
    <property type="entry name" value="DUF6533"/>
    <property type="match status" value="1"/>
</dbReference>
<feature type="transmembrane region" description="Helical" evidence="2">
    <location>
        <begin position="62"/>
        <end position="85"/>
    </location>
</feature>
<feature type="transmembrane region" description="Helical" evidence="2">
    <location>
        <begin position="228"/>
        <end position="257"/>
    </location>
</feature>
<proteinExistence type="predicted"/>
<gene>
    <name evidence="4" type="ORF">MCHLO_09055</name>
</gene>
<dbReference type="EMBL" id="DF847484">
    <property type="protein sequence ID" value="GAT51963.1"/>
    <property type="molecule type" value="Genomic_DNA"/>
</dbReference>
<protein>
    <recommendedName>
        <fullName evidence="3">DUF6533 domain-containing protein</fullName>
    </recommendedName>
</protein>
<feature type="compositionally biased region" description="Basic and acidic residues" evidence="1">
    <location>
        <begin position="371"/>
        <end position="382"/>
    </location>
</feature>
<organism evidence="4 5">
    <name type="scientific">Mycena chlorophos</name>
    <name type="common">Agaric fungus</name>
    <name type="synonym">Agaricus chlorophos</name>
    <dbReference type="NCBI Taxonomy" id="658473"/>
    <lineage>
        <taxon>Eukaryota</taxon>
        <taxon>Fungi</taxon>
        <taxon>Dikarya</taxon>
        <taxon>Basidiomycota</taxon>
        <taxon>Agaricomycotina</taxon>
        <taxon>Agaricomycetes</taxon>
        <taxon>Agaricomycetidae</taxon>
        <taxon>Agaricales</taxon>
        <taxon>Marasmiineae</taxon>
        <taxon>Mycenaceae</taxon>
        <taxon>Mycena</taxon>
    </lineage>
</organism>
<keyword evidence="2" id="KW-1133">Transmembrane helix</keyword>
<sequence length="402" mass="44754">MSQSQSDVVITPDIQVQINTNYYVNFIAFSLLYYDFFLTLPWEVARYWESGPRAAFGTVPNVLFFANRYGMLLGNVPVAFMYFWATEGTERKLQICDDLNSFHQYFVVIAQIVVGVMMIFRTYALYERSRRVLVFMVVVSLAVIAVGAWSVFSGGSNNGSTDDAPAIPLYIGCATGIDSSQSIKLAIAWVGMGVFDSMIFILTLARGLSRFWDRGRRDLDDRPARMSLVMILLRDGTVYFAVIILCTLANILTFIYGQAYTRGVATTFTNVLSSIMITRLMLNLRNPALMHTSRSRTLGATDASLPTTMTLTYAGSDPYYTQNELDGVGHGDYAYAEGHPYSAGAGSAYAMTHVKTDSNASTGKLVRKSRRSESESQSRVDPSRPPVMETELEPELERTAER</sequence>
<accession>A0ABQ0LLI1</accession>
<feature type="transmembrane region" description="Helical" evidence="2">
    <location>
        <begin position="133"/>
        <end position="152"/>
    </location>
</feature>
<evidence type="ECO:0000313" key="5">
    <source>
        <dbReference type="Proteomes" id="UP000815677"/>
    </source>
</evidence>
<feature type="transmembrane region" description="Helical" evidence="2">
    <location>
        <begin position="22"/>
        <end position="42"/>
    </location>
</feature>
<name>A0ABQ0LLI1_MYCCL</name>
<keyword evidence="2" id="KW-0812">Transmembrane</keyword>